<dbReference type="Pfam" id="PF00392">
    <property type="entry name" value="GntR"/>
    <property type="match status" value="1"/>
</dbReference>
<proteinExistence type="predicted"/>
<organism evidence="5 6">
    <name type="scientific">Streptosporangium vulgare</name>
    <dbReference type="NCBI Taxonomy" id="46190"/>
    <lineage>
        <taxon>Bacteria</taxon>
        <taxon>Bacillati</taxon>
        <taxon>Actinomycetota</taxon>
        <taxon>Actinomycetes</taxon>
        <taxon>Streptosporangiales</taxon>
        <taxon>Streptosporangiaceae</taxon>
        <taxon>Streptosporangium</taxon>
    </lineage>
</organism>
<dbReference type="InterPro" id="IPR000524">
    <property type="entry name" value="Tscrpt_reg_HTH_GntR"/>
</dbReference>
<dbReference type="Pfam" id="PF07702">
    <property type="entry name" value="UTRA"/>
    <property type="match status" value="1"/>
</dbReference>
<dbReference type="EMBL" id="JBHMBS010000057">
    <property type="protein sequence ID" value="MFB9682353.1"/>
    <property type="molecule type" value="Genomic_DNA"/>
</dbReference>
<dbReference type="PRINTS" id="PR00035">
    <property type="entry name" value="HTHGNTR"/>
</dbReference>
<evidence type="ECO:0000259" key="4">
    <source>
        <dbReference type="PROSITE" id="PS50949"/>
    </source>
</evidence>
<evidence type="ECO:0000313" key="6">
    <source>
        <dbReference type="Proteomes" id="UP001589610"/>
    </source>
</evidence>
<dbReference type="InterPro" id="IPR036390">
    <property type="entry name" value="WH_DNA-bd_sf"/>
</dbReference>
<dbReference type="InterPro" id="IPR036388">
    <property type="entry name" value="WH-like_DNA-bd_sf"/>
</dbReference>
<sequence>MSEGPAFPYQRIRDDLRAEILAGNRAFGEKLPSENALAQRYGTTRPTVRRALALLKAEGLVVTHQGQGVFVRPKPRVRLLISGSNYRTHREAGLPGFDAQVREQGMSPEQRIRDVVTMDPPAEIALRLGLDEDDQVVVRRRTFLVDGSPVALCDSYYPADMVADTAVAQPRRIKGGVHAVIEDATGPIRRQVSHSIEDLVCRMPTGEETAELGLMSGVPVVRVLRTVYDSEDRPLEVQESIAAADSHEFRYEVRMR</sequence>
<keyword evidence="3" id="KW-0804">Transcription</keyword>
<dbReference type="PROSITE" id="PS50949">
    <property type="entry name" value="HTH_GNTR"/>
    <property type="match status" value="1"/>
</dbReference>
<dbReference type="InterPro" id="IPR028978">
    <property type="entry name" value="Chorismate_lyase_/UTRA_dom_sf"/>
</dbReference>
<dbReference type="Gene3D" id="1.10.10.10">
    <property type="entry name" value="Winged helix-like DNA-binding domain superfamily/Winged helix DNA-binding domain"/>
    <property type="match status" value="1"/>
</dbReference>
<protein>
    <submittedName>
        <fullName evidence="5">GntR family transcriptional regulator</fullName>
    </submittedName>
</protein>
<name>A0ABV5TXM0_9ACTN</name>
<dbReference type="Proteomes" id="UP001589610">
    <property type="component" value="Unassembled WGS sequence"/>
</dbReference>
<comment type="caution">
    <text evidence="5">The sequence shown here is derived from an EMBL/GenBank/DDBJ whole genome shotgun (WGS) entry which is preliminary data.</text>
</comment>
<evidence type="ECO:0000256" key="1">
    <source>
        <dbReference type="ARBA" id="ARBA00023015"/>
    </source>
</evidence>
<evidence type="ECO:0000256" key="3">
    <source>
        <dbReference type="ARBA" id="ARBA00023163"/>
    </source>
</evidence>
<dbReference type="InterPro" id="IPR011663">
    <property type="entry name" value="UTRA"/>
</dbReference>
<dbReference type="SMART" id="SM00866">
    <property type="entry name" value="UTRA"/>
    <property type="match status" value="1"/>
</dbReference>
<gene>
    <name evidence="5" type="ORF">ACFFRH_43390</name>
</gene>
<dbReference type="PANTHER" id="PTHR44846:SF17">
    <property type="entry name" value="GNTR-FAMILY TRANSCRIPTIONAL REGULATOR"/>
    <property type="match status" value="1"/>
</dbReference>
<evidence type="ECO:0000256" key="2">
    <source>
        <dbReference type="ARBA" id="ARBA00023125"/>
    </source>
</evidence>
<dbReference type="PANTHER" id="PTHR44846">
    <property type="entry name" value="MANNOSYL-D-GLYCERATE TRANSPORT/METABOLISM SYSTEM REPRESSOR MNGR-RELATED"/>
    <property type="match status" value="1"/>
</dbReference>
<dbReference type="InterPro" id="IPR050679">
    <property type="entry name" value="Bact_HTH_transcr_reg"/>
</dbReference>
<keyword evidence="1" id="KW-0805">Transcription regulation</keyword>
<dbReference type="RefSeq" id="WP_386163987.1">
    <property type="nucleotide sequence ID" value="NZ_JBHMBS010000057.1"/>
</dbReference>
<feature type="domain" description="HTH gntR-type" evidence="4">
    <location>
        <begin position="6"/>
        <end position="74"/>
    </location>
</feature>
<keyword evidence="2" id="KW-0238">DNA-binding</keyword>
<evidence type="ECO:0000313" key="5">
    <source>
        <dbReference type="EMBL" id="MFB9682353.1"/>
    </source>
</evidence>
<accession>A0ABV5TXM0</accession>
<dbReference type="CDD" id="cd07377">
    <property type="entry name" value="WHTH_GntR"/>
    <property type="match status" value="1"/>
</dbReference>
<reference evidence="5 6" key="1">
    <citation type="submission" date="2024-09" db="EMBL/GenBank/DDBJ databases">
        <authorList>
            <person name="Sun Q."/>
            <person name="Mori K."/>
        </authorList>
    </citation>
    <scope>NUCLEOTIDE SEQUENCE [LARGE SCALE GENOMIC DNA]</scope>
    <source>
        <strain evidence="5 6">JCM 3028</strain>
    </source>
</reference>
<dbReference type="SUPFAM" id="SSF64288">
    <property type="entry name" value="Chorismate lyase-like"/>
    <property type="match status" value="1"/>
</dbReference>
<keyword evidence="6" id="KW-1185">Reference proteome</keyword>
<dbReference type="SMART" id="SM00345">
    <property type="entry name" value="HTH_GNTR"/>
    <property type="match status" value="1"/>
</dbReference>
<dbReference type="Gene3D" id="3.40.1410.10">
    <property type="entry name" value="Chorismate lyase-like"/>
    <property type="match status" value="1"/>
</dbReference>
<dbReference type="SUPFAM" id="SSF46785">
    <property type="entry name" value="Winged helix' DNA-binding domain"/>
    <property type="match status" value="1"/>
</dbReference>